<dbReference type="GO" id="GO:0016791">
    <property type="term" value="F:phosphatase activity"/>
    <property type="evidence" value="ECO:0007669"/>
    <property type="project" value="TreeGrafter"/>
</dbReference>
<dbReference type="InterPro" id="IPR023214">
    <property type="entry name" value="HAD_sf"/>
</dbReference>
<evidence type="ECO:0000313" key="2">
    <source>
        <dbReference type="Proteomes" id="UP000469763"/>
    </source>
</evidence>
<dbReference type="EMBL" id="WHZY01000001">
    <property type="protein sequence ID" value="NEG77552.1"/>
    <property type="molecule type" value="Genomic_DNA"/>
</dbReference>
<dbReference type="PANTHER" id="PTHR19288:SF95">
    <property type="entry name" value="D-GLYCEROL 3-PHOSPHATE PHOSPHATASE"/>
    <property type="match status" value="1"/>
</dbReference>
<name>A0A7K3TEU2_9BIFI</name>
<keyword evidence="1" id="KW-0378">Hydrolase</keyword>
<dbReference type="InterPro" id="IPR036412">
    <property type="entry name" value="HAD-like_sf"/>
</dbReference>
<proteinExistence type="predicted"/>
<evidence type="ECO:0000313" key="1">
    <source>
        <dbReference type="EMBL" id="NEG77552.1"/>
    </source>
</evidence>
<dbReference type="PANTHER" id="PTHR19288">
    <property type="entry name" value="4-NITROPHENYLPHOSPHATASE-RELATED"/>
    <property type="match status" value="1"/>
</dbReference>
<accession>A0A7K3TEU2</accession>
<dbReference type="SUPFAM" id="SSF56784">
    <property type="entry name" value="HAD-like"/>
    <property type="match status" value="1"/>
</dbReference>
<dbReference type="NCBIfam" id="TIGR01460">
    <property type="entry name" value="HAD-SF-IIA"/>
    <property type="match status" value="1"/>
</dbReference>
<dbReference type="Gene3D" id="3.40.50.1000">
    <property type="entry name" value="HAD superfamily/HAD-like"/>
    <property type="match status" value="2"/>
</dbReference>
<protein>
    <submittedName>
        <fullName evidence="1">HAD-IIA family hydrolase</fullName>
    </submittedName>
</protein>
<dbReference type="InterPro" id="IPR006357">
    <property type="entry name" value="HAD-SF_hydro_IIA"/>
</dbReference>
<dbReference type="Proteomes" id="UP000469763">
    <property type="component" value="Unassembled WGS sequence"/>
</dbReference>
<dbReference type="OrthoDB" id="3400930at2"/>
<gene>
    <name evidence="1" type="ORF">GFD22_00850</name>
</gene>
<dbReference type="AlphaFoldDB" id="A0A7K3TEU2"/>
<dbReference type="GO" id="GO:0005737">
    <property type="term" value="C:cytoplasm"/>
    <property type="evidence" value="ECO:0007669"/>
    <property type="project" value="TreeGrafter"/>
</dbReference>
<reference evidence="1 2" key="1">
    <citation type="submission" date="2019-10" db="EMBL/GenBank/DDBJ databases">
        <title>Bifidobacterium from non-human primates.</title>
        <authorList>
            <person name="Modesto M."/>
        </authorList>
    </citation>
    <scope>NUCLEOTIDE SEQUENCE [LARGE SCALE GENOMIC DNA]</scope>
    <source>
        <strain evidence="1 2">TREC</strain>
    </source>
</reference>
<keyword evidence="2" id="KW-1185">Reference proteome</keyword>
<sequence length="356" mass="37444">MTRFLKGVGTSVAQAYQLALLDLDGVVYRGRNAVPHAAEAIAEAERCGMTIEYTTNNSSRFQHVVADQLRGFGLAVEDWQVITSSVVAARMVAHRVPAGAKVLTIGAPHLREEVTRAGLVPVSNVDDGPVAVIQGWYPDMPWTELAQAAYAVERGATYFVTNRDLSIPREQGIAPGCGSLVNAVVAATGVEPVGSAGKPESAMYDEARMLNAGEGRDLVPKEQSIAIGDRLDTDIEAGNRGGYDSMVVLTGVADPLQLMQARPELRPTMIARNLTGLNAPHAEPHRDGDGAWSCAGAAARFEADGSLTVSDPTSVDALRAACCLAWERADATGEVPDAGLLPAFAIDPADVDGTEA</sequence>
<organism evidence="1 2">
    <name type="scientific">Bifidobacterium avesanii</name>
    <dbReference type="NCBI Taxonomy" id="1798157"/>
    <lineage>
        <taxon>Bacteria</taxon>
        <taxon>Bacillati</taxon>
        <taxon>Actinomycetota</taxon>
        <taxon>Actinomycetes</taxon>
        <taxon>Bifidobacteriales</taxon>
        <taxon>Bifidobacteriaceae</taxon>
        <taxon>Bifidobacterium</taxon>
    </lineage>
</organism>
<comment type="caution">
    <text evidence="1">The sequence shown here is derived from an EMBL/GenBank/DDBJ whole genome shotgun (WGS) entry which is preliminary data.</text>
</comment>
<dbReference type="Pfam" id="PF13242">
    <property type="entry name" value="Hydrolase_like"/>
    <property type="match status" value="1"/>
</dbReference>
<dbReference type="RefSeq" id="WP_152349476.1">
    <property type="nucleotide sequence ID" value="NZ_WBSN01000001.1"/>
</dbReference>
<dbReference type="Pfam" id="PF13344">
    <property type="entry name" value="Hydrolase_6"/>
    <property type="match status" value="1"/>
</dbReference>